<reference evidence="1 2" key="1">
    <citation type="journal article" date="2024" name="Science">
        <title>Giant polyketide synthase enzymes in the biosynthesis of giant marine polyether toxins.</title>
        <authorList>
            <person name="Fallon T.R."/>
            <person name="Shende V.V."/>
            <person name="Wierzbicki I.H."/>
            <person name="Pendleton A.L."/>
            <person name="Watervoot N.F."/>
            <person name="Auber R.P."/>
            <person name="Gonzalez D.J."/>
            <person name="Wisecaver J.H."/>
            <person name="Moore B.S."/>
        </authorList>
    </citation>
    <scope>NUCLEOTIDE SEQUENCE [LARGE SCALE GENOMIC DNA]</scope>
    <source>
        <strain evidence="1 2">12B1</strain>
    </source>
</reference>
<dbReference type="AlphaFoldDB" id="A0AB34IXX0"/>
<organism evidence="1 2">
    <name type="scientific">Prymnesium parvum</name>
    <name type="common">Toxic golden alga</name>
    <dbReference type="NCBI Taxonomy" id="97485"/>
    <lineage>
        <taxon>Eukaryota</taxon>
        <taxon>Haptista</taxon>
        <taxon>Haptophyta</taxon>
        <taxon>Prymnesiophyceae</taxon>
        <taxon>Prymnesiales</taxon>
        <taxon>Prymnesiaceae</taxon>
        <taxon>Prymnesium</taxon>
    </lineage>
</organism>
<dbReference type="EMBL" id="JBGBPQ010000017">
    <property type="protein sequence ID" value="KAL1508093.1"/>
    <property type="molecule type" value="Genomic_DNA"/>
</dbReference>
<comment type="caution">
    <text evidence="1">The sequence shown here is derived from an EMBL/GenBank/DDBJ whole genome shotgun (WGS) entry which is preliminary data.</text>
</comment>
<evidence type="ECO:0000313" key="1">
    <source>
        <dbReference type="EMBL" id="KAL1508093.1"/>
    </source>
</evidence>
<gene>
    <name evidence="1" type="ORF">AB1Y20_007686</name>
</gene>
<accession>A0AB34IXX0</accession>
<dbReference type="Proteomes" id="UP001515480">
    <property type="component" value="Unassembled WGS sequence"/>
</dbReference>
<sequence length="76" mass="7975">MAAGVAEAQRALADAQSRLPVALAQQQPALPLAASPTLLPRAPHVSAWRRGPWALLPEPLAPEWAHARDNGLGGWG</sequence>
<protein>
    <submittedName>
        <fullName evidence="1">Uncharacterized protein</fullName>
    </submittedName>
</protein>
<keyword evidence="2" id="KW-1185">Reference proteome</keyword>
<name>A0AB34IXX0_PRYPA</name>
<evidence type="ECO:0000313" key="2">
    <source>
        <dbReference type="Proteomes" id="UP001515480"/>
    </source>
</evidence>
<proteinExistence type="predicted"/>